<reference evidence="1" key="1">
    <citation type="submission" date="2014-11" db="EMBL/GenBank/DDBJ databases">
        <authorList>
            <person name="Amaro Gonzalez C."/>
        </authorList>
    </citation>
    <scope>NUCLEOTIDE SEQUENCE</scope>
</reference>
<protein>
    <submittedName>
        <fullName evidence="1">Uncharacterized protein</fullName>
    </submittedName>
</protein>
<proteinExistence type="predicted"/>
<sequence length="54" mass="6055">MHMVSFKFSTVSQHCIGSPGKGRQVVTSLSPAPRLKVQSRILRVAQKNVWKNSF</sequence>
<reference evidence="1" key="2">
    <citation type="journal article" date="2015" name="Fish Shellfish Immunol.">
        <title>Early steps in the European eel (Anguilla anguilla)-Vibrio vulnificus interaction in the gills: Role of the RtxA13 toxin.</title>
        <authorList>
            <person name="Callol A."/>
            <person name="Pajuelo D."/>
            <person name="Ebbesson L."/>
            <person name="Teles M."/>
            <person name="MacKenzie S."/>
            <person name="Amaro C."/>
        </authorList>
    </citation>
    <scope>NUCLEOTIDE SEQUENCE</scope>
</reference>
<organism evidence="1">
    <name type="scientific">Anguilla anguilla</name>
    <name type="common">European freshwater eel</name>
    <name type="synonym">Muraena anguilla</name>
    <dbReference type="NCBI Taxonomy" id="7936"/>
    <lineage>
        <taxon>Eukaryota</taxon>
        <taxon>Metazoa</taxon>
        <taxon>Chordata</taxon>
        <taxon>Craniata</taxon>
        <taxon>Vertebrata</taxon>
        <taxon>Euteleostomi</taxon>
        <taxon>Actinopterygii</taxon>
        <taxon>Neopterygii</taxon>
        <taxon>Teleostei</taxon>
        <taxon>Anguilliformes</taxon>
        <taxon>Anguillidae</taxon>
        <taxon>Anguilla</taxon>
    </lineage>
</organism>
<dbReference type="EMBL" id="GBXM01002331">
    <property type="protein sequence ID" value="JAI06247.1"/>
    <property type="molecule type" value="Transcribed_RNA"/>
</dbReference>
<name>A0A0E9XV33_ANGAN</name>
<dbReference type="AlphaFoldDB" id="A0A0E9XV33"/>
<accession>A0A0E9XV33</accession>
<evidence type="ECO:0000313" key="1">
    <source>
        <dbReference type="EMBL" id="JAI06247.1"/>
    </source>
</evidence>